<dbReference type="Gene3D" id="2.60.40.4270">
    <property type="entry name" value="Listeria-Bacteroides repeat domain"/>
    <property type="match status" value="1"/>
</dbReference>
<evidence type="ECO:0000313" key="5">
    <source>
        <dbReference type="Proteomes" id="UP001230220"/>
    </source>
</evidence>
<dbReference type="Pfam" id="PF09479">
    <property type="entry name" value="Flg_new"/>
    <property type="match status" value="1"/>
</dbReference>
<feature type="region of interest" description="Disordered" evidence="2">
    <location>
        <begin position="631"/>
        <end position="686"/>
    </location>
</feature>
<feature type="compositionally biased region" description="Basic and acidic residues" evidence="2">
    <location>
        <begin position="646"/>
        <end position="660"/>
    </location>
</feature>
<evidence type="ECO:0008006" key="6">
    <source>
        <dbReference type="Google" id="ProtNLM"/>
    </source>
</evidence>
<evidence type="ECO:0000256" key="2">
    <source>
        <dbReference type="SAM" id="MobiDB-lite"/>
    </source>
</evidence>
<feature type="transmembrane region" description="Helical" evidence="3">
    <location>
        <begin position="696"/>
        <end position="714"/>
    </location>
</feature>
<dbReference type="Proteomes" id="UP001230220">
    <property type="component" value="Unassembled WGS sequence"/>
</dbReference>
<organism evidence="4 5">
    <name type="scientific">Breznakia pachnodae</name>
    <dbReference type="NCBI Taxonomy" id="265178"/>
    <lineage>
        <taxon>Bacteria</taxon>
        <taxon>Bacillati</taxon>
        <taxon>Bacillota</taxon>
        <taxon>Erysipelotrichia</taxon>
        <taxon>Erysipelotrichales</taxon>
        <taxon>Erysipelotrichaceae</taxon>
        <taxon>Breznakia</taxon>
    </lineage>
</organism>
<keyword evidence="3" id="KW-1133">Transmembrane helix</keyword>
<evidence type="ECO:0000256" key="3">
    <source>
        <dbReference type="SAM" id="Phobius"/>
    </source>
</evidence>
<dbReference type="RefSeq" id="WP_307411181.1">
    <property type="nucleotide sequence ID" value="NZ_JAUSUR010000008.1"/>
</dbReference>
<gene>
    <name evidence="4" type="ORF">J2S15_003686</name>
</gene>
<sequence>MFKMKRVVLAALFFALLLTYCIGGSIYADMPVQDNTAIGQPYDGVNFDELIGNRVYFGAMNQMNGTKYHFYGKEASSYESNPTPILWRVMGEDGSLDGTTTDGNLALFSEYVIDASKFSGMGKMSWSHMGLMSGEADYHVSFVNGWLNNEYTYKYQPFQFVLNNPGRYGYEDLPARIGFGNSFKITESDTSISYDAELNSIGRSTVDTYAIMQGDGVNHSEVVIDSDSPGDMYQYVKNHLTTGEWTSYFASGVIEFRKWPVTEYDAIAYIPFGLSTYTGLPSHRKVFWNSNGLPKTSTSLDYSIGEVGEDIYKGQTKYKEPIAYWLRNPDGSYAQSDSGYTYIVYENGQVTLYSYSRDYNGIRPITKLVPENVIMTHLVTPDEPVLSNQIQEDKTNDSFWNYADGDDGINNYKLTLVSDKVQLNSLTNVSDEPIDFSTVLEVEEGKSITVKSDDYIGDYLAYKIVRSTPDGSREIVAYGTSKGDTPDVLKIQTIKSTIDNTNLETGEYTLYVWAQGEDEEGLNAATVHSYEGSNPQPFTFNIVEEKKITYKVIYDGNGETSGTAPVDVHNPYTPGYTVTILNESDLTREEYEFIGWNTKRDGSGISYHANDVFDIYEDVYLYAQWKKKTVVNPEKPDPDPDPDPVDPEKPKPVDPVEPKPTDPVSPKPSIKPDLEEQVNLTGYPSSNPVLSDHSNVTIYSLLLMLSSLVLVLFFNRKKRYS</sequence>
<keyword evidence="3" id="KW-0812">Transmembrane</keyword>
<comment type="caution">
    <text evidence="4">The sequence shown here is derived from an EMBL/GenBank/DDBJ whole genome shotgun (WGS) entry which is preliminary data.</text>
</comment>
<reference evidence="4 5" key="1">
    <citation type="submission" date="2023-07" db="EMBL/GenBank/DDBJ databases">
        <title>Genomic Encyclopedia of Type Strains, Phase IV (KMG-IV): sequencing the most valuable type-strain genomes for metagenomic binning, comparative biology and taxonomic classification.</title>
        <authorList>
            <person name="Goeker M."/>
        </authorList>
    </citation>
    <scope>NUCLEOTIDE SEQUENCE [LARGE SCALE GENOMIC DNA]</scope>
    <source>
        <strain evidence="4 5">DSM 16784</strain>
    </source>
</reference>
<protein>
    <recommendedName>
        <fullName evidence="6">InlB B-repeat-containing protein</fullName>
    </recommendedName>
</protein>
<accession>A0ABU0E7X8</accession>
<evidence type="ECO:0000256" key="1">
    <source>
        <dbReference type="ARBA" id="ARBA00004196"/>
    </source>
</evidence>
<comment type="subcellular location">
    <subcellularLocation>
        <location evidence="1">Cell envelope</location>
    </subcellularLocation>
</comment>
<keyword evidence="3" id="KW-0472">Membrane</keyword>
<name>A0ABU0E7X8_9FIRM</name>
<keyword evidence="5" id="KW-1185">Reference proteome</keyword>
<dbReference type="EMBL" id="JAUSUR010000008">
    <property type="protein sequence ID" value="MDQ0362925.1"/>
    <property type="molecule type" value="Genomic_DNA"/>
</dbReference>
<dbReference type="InterPro" id="IPR013378">
    <property type="entry name" value="InlB-like_B-rpt"/>
</dbReference>
<evidence type="ECO:0000313" key="4">
    <source>
        <dbReference type="EMBL" id="MDQ0362925.1"/>
    </source>
</evidence>
<proteinExistence type="predicted"/>
<dbReference type="InterPro" id="IPR042229">
    <property type="entry name" value="Listeria/Bacterioides_rpt_sf"/>
</dbReference>